<proteinExistence type="predicted"/>
<keyword evidence="3" id="KW-1185">Reference proteome</keyword>
<protein>
    <submittedName>
        <fullName evidence="2">Uncharacterized protein</fullName>
    </submittedName>
</protein>
<sequence length="112" mass="12318">MCDKFGLGTPWSRIPPPPCRKSSVPATEKTSPTGCTSVHLQDLVLLGKSSPYKTVGVFLPKRLLVSFSVSINLEPTAVWGGKKKAKRSYLDEGQRVGGVLGWRNIRFSESWN</sequence>
<gene>
    <name evidence="2" type="ORF">TNIN_82101</name>
</gene>
<feature type="region of interest" description="Disordered" evidence="1">
    <location>
        <begin position="1"/>
        <end position="32"/>
    </location>
</feature>
<dbReference type="AlphaFoldDB" id="A0A8X6I7C0"/>
<dbReference type="Proteomes" id="UP000886998">
    <property type="component" value="Unassembled WGS sequence"/>
</dbReference>
<accession>A0A8X6I7C0</accession>
<name>A0A8X6I7C0_9ARAC</name>
<organism evidence="2 3">
    <name type="scientific">Trichonephila inaurata madagascariensis</name>
    <dbReference type="NCBI Taxonomy" id="2747483"/>
    <lineage>
        <taxon>Eukaryota</taxon>
        <taxon>Metazoa</taxon>
        <taxon>Ecdysozoa</taxon>
        <taxon>Arthropoda</taxon>
        <taxon>Chelicerata</taxon>
        <taxon>Arachnida</taxon>
        <taxon>Araneae</taxon>
        <taxon>Araneomorphae</taxon>
        <taxon>Entelegynae</taxon>
        <taxon>Araneoidea</taxon>
        <taxon>Nephilidae</taxon>
        <taxon>Trichonephila</taxon>
        <taxon>Trichonephila inaurata</taxon>
    </lineage>
</organism>
<reference evidence="2" key="1">
    <citation type="submission" date="2020-08" db="EMBL/GenBank/DDBJ databases">
        <title>Multicomponent nature underlies the extraordinary mechanical properties of spider dragline silk.</title>
        <authorList>
            <person name="Kono N."/>
            <person name="Nakamura H."/>
            <person name="Mori M."/>
            <person name="Yoshida Y."/>
            <person name="Ohtoshi R."/>
            <person name="Malay A.D."/>
            <person name="Moran D.A.P."/>
            <person name="Tomita M."/>
            <person name="Numata K."/>
            <person name="Arakawa K."/>
        </authorList>
    </citation>
    <scope>NUCLEOTIDE SEQUENCE</scope>
</reference>
<comment type="caution">
    <text evidence="2">The sequence shown here is derived from an EMBL/GenBank/DDBJ whole genome shotgun (WGS) entry which is preliminary data.</text>
</comment>
<dbReference type="EMBL" id="BMAV01024448">
    <property type="protein sequence ID" value="GFS33209.1"/>
    <property type="molecule type" value="Genomic_DNA"/>
</dbReference>
<evidence type="ECO:0000313" key="3">
    <source>
        <dbReference type="Proteomes" id="UP000886998"/>
    </source>
</evidence>
<evidence type="ECO:0000256" key="1">
    <source>
        <dbReference type="SAM" id="MobiDB-lite"/>
    </source>
</evidence>
<evidence type="ECO:0000313" key="2">
    <source>
        <dbReference type="EMBL" id="GFS33209.1"/>
    </source>
</evidence>